<accession>A0A8J3IP86</accession>
<dbReference type="InterPro" id="IPR002577">
    <property type="entry name" value="HTH_HxlR"/>
</dbReference>
<evidence type="ECO:0000256" key="1">
    <source>
        <dbReference type="ARBA" id="ARBA00023015"/>
    </source>
</evidence>
<keyword evidence="6" id="KW-1185">Reference proteome</keyword>
<dbReference type="InterPro" id="IPR036390">
    <property type="entry name" value="WH_DNA-bd_sf"/>
</dbReference>
<dbReference type="RefSeq" id="WP_236064966.1">
    <property type="nucleotide sequence ID" value="NZ_BNJK01000001.1"/>
</dbReference>
<dbReference type="Pfam" id="PF01638">
    <property type="entry name" value="HxlR"/>
    <property type="match status" value="1"/>
</dbReference>
<dbReference type="PANTHER" id="PTHR33204:SF37">
    <property type="entry name" value="HTH-TYPE TRANSCRIPTIONAL REGULATOR YODB"/>
    <property type="match status" value="1"/>
</dbReference>
<evidence type="ECO:0000256" key="2">
    <source>
        <dbReference type="ARBA" id="ARBA00023125"/>
    </source>
</evidence>
<comment type="caution">
    <text evidence="5">The sequence shown here is derived from an EMBL/GenBank/DDBJ whole genome shotgun (WGS) entry which is preliminary data.</text>
</comment>
<dbReference type="SUPFAM" id="SSF46785">
    <property type="entry name" value="Winged helix' DNA-binding domain"/>
    <property type="match status" value="1"/>
</dbReference>
<evidence type="ECO:0000313" key="6">
    <source>
        <dbReference type="Proteomes" id="UP000597444"/>
    </source>
</evidence>
<sequence length="130" mass="15028">MVMSLEDFMHSKEIFVHNKENEAACLSSVNQALQILGSKWAFLVLAQLYIRPQRFNQMHRQLGGISTKSLTDTLRHLEHNGILKRSVFPTVPVTVEYSLTEKGQEFQTVIYSMYVWGHKWGKQENEPSDC</sequence>
<dbReference type="PANTHER" id="PTHR33204">
    <property type="entry name" value="TRANSCRIPTIONAL REGULATOR, MARR FAMILY"/>
    <property type="match status" value="1"/>
</dbReference>
<dbReference type="GO" id="GO:0003677">
    <property type="term" value="F:DNA binding"/>
    <property type="evidence" value="ECO:0007669"/>
    <property type="project" value="UniProtKB-KW"/>
</dbReference>
<evidence type="ECO:0000256" key="3">
    <source>
        <dbReference type="ARBA" id="ARBA00023163"/>
    </source>
</evidence>
<gene>
    <name evidence="5" type="ORF">KSF_045900</name>
</gene>
<evidence type="ECO:0000313" key="5">
    <source>
        <dbReference type="EMBL" id="GHO94542.1"/>
    </source>
</evidence>
<keyword evidence="3" id="KW-0804">Transcription</keyword>
<feature type="domain" description="HTH hxlR-type" evidence="4">
    <location>
        <begin position="25"/>
        <end position="125"/>
    </location>
</feature>
<dbReference type="Proteomes" id="UP000597444">
    <property type="component" value="Unassembled WGS sequence"/>
</dbReference>
<protein>
    <recommendedName>
        <fullName evidence="4">HTH hxlR-type domain-containing protein</fullName>
    </recommendedName>
</protein>
<keyword evidence="1" id="KW-0805">Transcription regulation</keyword>
<proteinExistence type="predicted"/>
<name>A0A8J3IP86_9CHLR</name>
<evidence type="ECO:0000259" key="4">
    <source>
        <dbReference type="PROSITE" id="PS51118"/>
    </source>
</evidence>
<dbReference type="AlphaFoldDB" id="A0A8J3IP86"/>
<organism evidence="5 6">
    <name type="scientific">Reticulibacter mediterranei</name>
    <dbReference type="NCBI Taxonomy" id="2778369"/>
    <lineage>
        <taxon>Bacteria</taxon>
        <taxon>Bacillati</taxon>
        <taxon>Chloroflexota</taxon>
        <taxon>Ktedonobacteria</taxon>
        <taxon>Ktedonobacterales</taxon>
        <taxon>Reticulibacteraceae</taxon>
        <taxon>Reticulibacter</taxon>
    </lineage>
</organism>
<dbReference type="EMBL" id="BNJK01000001">
    <property type="protein sequence ID" value="GHO94542.1"/>
    <property type="molecule type" value="Genomic_DNA"/>
</dbReference>
<reference evidence="5" key="1">
    <citation type="submission" date="2020-10" db="EMBL/GenBank/DDBJ databases">
        <title>Taxonomic study of unclassified bacteria belonging to the class Ktedonobacteria.</title>
        <authorList>
            <person name="Yabe S."/>
            <person name="Wang C.M."/>
            <person name="Zheng Y."/>
            <person name="Sakai Y."/>
            <person name="Cavaletti L."/>
            <person name="Monciardini P."/>
            <person name="Donadio S."/>
        </authorList>
    </citation>
    <scope>NUCLEOTIDE SEQUENCE</scope>
    <source>
        <strain evidence="5">ID150040</strain>
    </source>
</reference>
<dbReference type="InterPro" id="IPR036388">
    <property type="entry name" value="WH-like_DNA-bd_sf"/>
</dbReference>
<dbReference type="PROSITE" id="PS51118">
    <property type="entry name" value="HTH_HXLR"/>
    <property type="match status" value="1"/>
</dbReference>
<dbReference type="Gene3D" id="1.10.10.10">
    <property type="entry name" value="Winged helix-like DNA-binding domain superfamily/Winged helix DNA-binding domain"/>
    <property type="match status" value="1"/>
</dbReference>
<keyword evidence="2" id="KW-0238">DNA-binding</keyword>